<reference evidence="8" key="2">
    <citation type="submission" date="2021-04" db="EMBL/GenBank/DDBJ databases">
        <authorList>
            <person name="Gilroy R."/>
        </authorList>
    </citation>
    <scope>NUCLEOTIDE SEQUENCE</scope>
    <source>
        <strain evidence="8">ChiHejej3B27-3195</strain>
    </source>
</reference>
<name>A0A9D1UT33_9MICC</name>
<evidence type="ECO:0000256" key="6">
    <source>
        <dbReference type="SAM" id="SignalP"/>
    </source>
</evidence>
<gene>
    <name evidence="8" type="ORF">H9871_07045</name>
</gene>
<feature type="domain" description="Cytochrome b5 heme-binding" evidence="7">
    <location>
        <begin position="59"/>
        <end position="136"/>
    </location>
</feature>
<proteinExistence type="inferred from homology"/>
<dbReference type="Proteomes" id="UP000824151">
    <property type="component" value="Unassembled WGS sequence"/>
</dbReference>
<dbReference type="GO" id="GO:0016020">
    <property type="term" value="C:membrane"/>
    <property type="evidence" value="ECO:0007669"/>
    <property type="project" value="TreeGrafter"/>
</dbReference>
<feature type="compositionally biased region" description="Low complexity" evidence="5">
    <location>
        <begin position="37"/>
        <end position="48"/>
    </location>
</feature>
<dbReference type="Gene3D" id="3.10.120.10">
    <property type="entry name" value="Cytochrome b5-like heme/steroid binding domain"/>
    <property type="match status" value="1"/>
</dbReference>
<dbReference type="SMART" id="SM01117">
    <property type="entry name" value="Cyt-b5"/>
    <property type="match status" value="1"/>
</dbReference>
<accession>A0A9D1UT33</accession>
<feature type="compositionally biased region" description="Polar residues" evidence="5">
    <location>
        <begin position="113"/>
        <end position="127"/>
    </location>
</feature>
<evidence type="ECO:0000313" key="8">
    <source>
        <dbReference type="EMBL" id="HIW99885.1"/>
    </source>
</evidence>
<dbReference type="InterPro" id="IPR036400">
    <property type="entry name" value="Cyt_B5-like_heme/steroid_sf"/>
</dbReference>
<evidence type="ECO:0000259" key="7">
    <source>
        <dbReference type="PROSITE" id="PS50255"/>
    </source>
</evidence>
<evidence type="ECO:0000313" key="9">
    <source>
        <dbReference type="Proteomes" id="UP000824151"/>
    </source>
</evidence>
<dbReference type="PROSITE" id="PS51257">
    <property type="entry name" value="PROKAR_LIPOPROTEIN"/>
    <property type="match status" value="1"/>
</dbReference>
<dbReference type="SUPFAM" id="SSF55856">
    <property type="entry name" value="Cytochrome b5-like heme/steroid binding domain"/>
    <property type="match status" value="1"/>
</dbReference>
<dbReference type="GO" id="GO:0046872">
    <property type="term" value="F:metal ion binding"/>
    <property type="evidence" value="ECO:0007669"/>
    <property type="project" value="UniProtKB-KW"/>
</dbReference>
<evidence type="ECO:0000256" key="2">
    <source>
        <dbReference type="ARBA" id="ARBA00022723"/>
    </source>
</evidence>
<feature type="region of interest" description="Disordered" evidence="5">
    <location>
        <begin position="30"/>
        <end position="75"/>
    </location>
</feature>
<dbReference type="PROSITE" id="PS50255">
    <property type="entry name" value="CYTOCHROME_B5_2"/>
    <property type="match status" value="1"/>
</dbReference>
<comment type="caution">
    <text evidence="8">The sequence shown here is derived from an EMBL/GenBank/DDBJ whole genome shotgun (WGS) entry which is preliminary data.</text>
</comment>
<keyword evidence="1" id="KW-0349">Heme</keyword>
<feature type="region of interest" description="Disordered" evidence="5">
    <location>
        <begin position="108"/>
        <end position="137"/>
    </location>
</feature>
<dbReference type="InterPro" id="IPR050668">
    <property type="entry name" value="Cytochrome_b5"/>
</dbReference>
<organism evidence="8 9">
    <name type="scientific">Candidatus Nesterenkonia stercoripullorum</name>
    <dbReference type="NCBI Taxonomy" id="2838701"/>
    <lineage>
        <taxon>Bacteria</taxon>
        <taxon>Bacillati</taxon>
        <taxon>Actinomycetota</taxon>
        <taxon>Actinomycetes</taxon>
        <taxon>Micrococcales</taxon>
        <taxon>Micrococcaceae</taxon>
        <taxon>Nesterenkonia</taxon>
    </lineage>
</organism>
<reference evidence="8" key="1">
    <citation type="journal article" date="2021" name="PeerJ">
        <title>Extensive microbial diversity within the chicken gut microbiome revealed by metagenomics and culture.</title>
        <authorList>
            <person name="Gilroy R."/>
            <person name="Ravi A."/>
            <person name="Getino M."/>
            <person name="Pursley I."/>
            <person name="Horton D.L."/>
            <person name="Alikhan N.F."/>
            <person name="Baker D."/>
            <person name="Gharbi K."/>
            <person name="Hall N."/>
            <person name="Watson M."/>
            <person name="Adriaenssens E.M."/>
            <person name="Foster-Nyarko E."/>
            <person name="Jarju S."/>
            <person name="Secka A."/>
            <person name="Antonio M."/>
            <person name="Oren A."/>
            <person name="Chaudhuri R.R."/>
            <person name="La Ragione R."/>
            <person name="Hildebrand F."/>
            <person name="Pallen M.J."/>
        </authorList>
    </citation>
    <scope>NUCLEOTIDE SEQUENCE</scope>
    <source>
        <strain evidence="8">ChiHejej3B27-3195</strain>
    </source>
</reference>
<sequence length="137" mass="14535">MTLLRNTSAPHRILLAPIAVGSLLVLAACGSDDDAPAGDQDQQQEQESNGAEDNQGEAGEPLTLEDVEENDSPDSCWAAIDGTVYDLTDWVEEHPGGSARIEQICGTDATDAFQGQHSGDEGPQNQLAEFEIGELQN</sequence>
<dbReference type="EMBL" id="DXGD01000262">
    <property type="protein sequence ID" value="HIW99885.1"/>
    <property type="molecule type" value="Genomic_DNA"/>
</dbReference>
<feature type="compositionally biased region" description="Acidic residues" evidence="5">
    <location>
        <begin position="63"/>
        <end position="72"/>
    </location>
</feature>
<feature type="chain" id="PRO_5039182699" evidence="6">
    <location>
        <begin position="28"/>
        <end position="137"/>
    </location>
</feature>
<protein>
    <submittedName>
        <fullName evidence="8">Cytochrome b5 domain-containing protein</fullName>
    </submittedName>
</protein>
<keyword evidence="2" id="KW-0479">Metal-binding</keyword>
<evidence type="ECO:0000256" key="3">
    <source>
        <dbReference type="ARBA" id="ARBA00023004"/>
    </source>
</evidence>
<dbReference type="Pfam" id="PF00173">
    <property type="entry name" value="Cyt-b5"/>
    <property type="match status" value="1"/>
</dbReference>
<dbReference type="PANTHER" id="PTHR19359">
    <property type="entry name" value="CYTOCHROME B5"/>
    <property type="match status" value="1"/>
</dbReference>
<feature type="signal peptide" evidence="6">
    <location>
        <begin position="1"/>
        <end position="27"/>
    </location>
</feature>
<dbReference type="InterPro" id="IPR001199">
    <property type="entry name" value="Cyt_B5-like_heme/steroid-bd"/>
</dbReference>
<evidence type="ECO:0000256" key="4">
    <source>
        <dbReference type="ARBA" id="ARBA00038168"/>
    </source>
</evidence>
<dbReference type="AlphaFoldDB" id="A0A9D1UT33"/>
<keyword evidence="3" id="KW-0408">Iron</keyword>
<keyword evidence="6" id="KW-0732">Signal</keyword>
<evidence type="ECO:0000256" key="5">
    <source>
        <dbReference type="SAM" id="MobiDB-lite"/>
    </source>
</evidence>
<dbReference type="PRINTS" id="PR00363">
    <property type="entry name" value="CYTOCHROMEB5"/>
</dbReference>
<dbReference type="GO" id="GO:0020037">
    <property type="term" value="F:heme binding"/>
    <property type="evidence" value="ECO:0007669"/>
    <property type="project" value="TreeGrafter"/>
</dbReference>
<evidence type="ECO:0000256" key="1">
    <source>
        <dbReference type="ARBA" id="ARBA00022617"/>
    </source>
</evidence>
<comment type="similarity">
    <text evidence="4">Belongs to the cytochrome b5 family.</text>
</comment>